<comment type="similarity">
    <text evidence="2">Belongs to the UPF0053 family.</text>
</comment>
<dbReference type="KEGG" id="sutt:SUTMEG_18380"/>
<evidence type="ECO:0000256" key="7">
    <source>
        <dbReference type="ARBA" id="ARBA00023122"/>
    </source>
</evidence>
<dbReference type="InterPro" id="IPR000644">
    <property type="entry name" value="CBS_dom"/>
</dbReference>
<organism evidence="12 13">
    <name type="scientific">Sutterella megalosphaeroides</name>
    <dbReference type="NCBI Taxonomy" id="2494234"/>
    <lineage>
        <taxon>Bacteria</taxon>
        <taxon>Pseudomonadati</taxon>
        <taxon>Pseudomonadota</taxon>
        <taxon>Betaproteobacteria</taxon>
        <taxon>Burkholderiales</taxon>
        <taxon>Sutterellaceae</taxon>
        <taxon>Sutterella</taxon>
    </lineage>
</organism>
<dbReference type="OrthoDB" id="9805314at2"/>
<dbReference type="PANTHER" id="PTHR22777:SF15">
    <property type="entry name" value="UPF0053 INNER MEMBRANE PROTEIN YOAE"/>
    <property type="match status" value="1"/>
</dbReference>
<feature type="transmembrane region" description="Helical" evidence="10">
    <location>
        <begin position="184"/>
        <end position="207"/>
    </location>
</feature>
<keyword evidence="7 9" id="KW-0129">CBS domain</keyword>
<evidence type="ECO:0000256" key="4">
    <source>
        <dbReference type="ARBA" id="ARBA00022692"/>
    </source>
</evidence>
<feature type="transmembrane region" description="Helical" evidence="10">
    <location>
        <begin position="88"/>
        <end position="105"/>
    </location>
</feature>
<evidence type="ECO:0000256" key="6">
    <source>
        <dbReference type="ARBA" id="ARBA00022989"/>
    </source>
</evidence>
<dbReference type="InterPro" id="IPR005170">
    <property type="entry name" value="Transptr-assoc_dom"/>
</dbReference>
<keyword evidence="6 10" id="KW-1133">Transmembrane helix</keyword>
<name>A0A2Z6IE66_9BURK</name>
<feature type="transmembrane region" description="Helical" evidence="10">
    <location>
        <begin position="46"/>
        <end position="68"/>
    </location>
</feature>
<dbReference type="InterPro" id="IPR016169">
    <property type="entry name" value="FAD-bd_PCMH_sub2"/>
</dbReference>
<dbReference type="CDD" id="cd04590">
    <property type="entry name" value="CBS_pair_CorC_HlyC_assoc"/>
    <property type="match status" value="1"/>
</dbReference>
<proteinExistence type="inferred from homology"/>
<gene>
    <name evidence="12" type="ORF">SUTMEG_18380</name>
</gene>
<keyword evidence="4 10" id="KW-0812">Transmembrane</keyword>
<reference evidence="12 13" key="1">
    <citation type="journal article" date="2018" name="Int. J. Syst. Evol. Microbiol.">
        <title>Mesosutterella multiformis gen. nov., sp. nov., a member of the family Sutterellaceae and Sutterella megalosphaeroides sp. nov., isolated from human faeces.</title>
        <authorList>
            <person name="Sakamoto M."/>
            <person name="Ikeyama N."/>
            <person name="Kunihiro T."/>
            <person name="Iino T."/>
            <person name="Yuki M."/>
            <person name="Ohkuma M."/>
        </authorList>
    </citation>
    <scope>NUCLEOTIDE SEQUENCE [LARGE SCALE GENOMIC DNA]</scope>
    <source>
        <strain evidence="12 13">6FBBBH3</strain>
    </source>
</reference>
<evidence type="ECO:0000256" key="8">
    <source>
        <dbReference type="ARBA" id="ARBA00023136"/>
    </source>
</evidence>
<dbReference type="SUPFAM" id="SSF56176">
    <property type="entry name" value="FAD-binding/transporter-associated domain-like"/>
    <property type="match status" value="1"/>
</dbReference>
<evidence type="ECO:0000313" key="12">
    <source>
        <dbReference type="EMBL" id="BBF23947.1"/>
    </source>
</evidence>
<comment type="subcellular location">
    <subcellularLocation>
        <location evidence="1">Cell membrane</location>
        <topology evidence="1">Multi-pass membrane protein</topology>
    </subcellularLocation>
</comment>
<keyword evidence="8 10" id="KW-0472">Membrane</keyword>
<dbReference type="SMART" id="SM01091">
    <property type="entry name" value="CorC_HlyC"/>
    <property type="match status" value="1"/>
</dbReference>
<evidence type="ECO:0000259" key="11">
    <source>
        <dbReference type="PROSITE" id="PS51371"/>
    </source>
</evidence>
<dbReference type="Proteomes" id="UP000271003">
    <property type="component" value="Chromosome"/>
</dbReference>
<dbReference type="PANTHER" id="PTHR22777">
    <property type="entry name" value="HEMOLYSIN-RELATED"/>
    <property type="match status" value="1"/>
</dbReference>
<keyword evidence="5" id="KW-0677">Repeat</keyword>
<evidence type="ECO:0000313" key="13">
    <source>
        <dbReference type="Proteomes" id="UP000271003"/>
    </source>
</evidence>
<dbReference type="Gene3D" id="3.10.580.10">
    <property type="entry name" value="CBS-domain"/>
    <property type="match status" value="1"/>
</dbReference>
<feature type="transmembrane region" description="Helical" evidence="10">
    <location>
        <begin position="125"/>
        <end position="148"/>
    </location>
</feature>
<dbReference type="AlphaFoldDB" id="A0A2Z6IE66"/>
<accession>A0A2Z6IE66</accession>
<evidence type="ECO:0000256" key="9">
    <source>
        <dbReference type="PROSITE-ProRule" id="PRU00703"/>
    </source>
</evidence>
<dbReference type="InterPro" id="IPR044751">
    <property type="entry name" value="Ion_transp-like_CBS"/>
</dbReference>
<evidence type="ECO:0000256" key="2">
    <source>
        <dbReference type="ARBA" id="ARBA00006337"/>
    </source>
</evidence>
<dbReference type="InterPro" id="IPR005496">
    <property type="entry name" value="Integral_membrane_TerC"/>
</dbReference>
<evidence type="ECO:0000256" key="5">
    <source>
        <dbReference type="ARBA" id="ARBA00022737"/>
    </source>
</evidence>
<dbReference type="PROSITE" id="PS51371">
    <property type="entry name" value="CBS"/>
    <property type="match status" value="1"/>
</dbReference>
<keyword evidence="3" id="KW-1003">Cell membrane</keyword>
<dbReference type="RefSeq" id="WP_120177502.1">
    <property type="nucleotide sequence ID" value="NZ_AP018786.1"/>
</dbReference>
<evidence type="ECO:0000256" key="1">
    <source>
        <dbReference type="ARBA" id="ARBA00004651"/>
    </source>
</evidence>
<feature type="transmembrane region" description="Helical" evidence="10">
    <location>
        <begin position="12"/>
        <end position="34"/>
    </location>
</feature>
<dbReference type="SMART" id="SM00116">
    <property type="entry name" value="CBS"/>
    <property type="match status" value="2"/>
</dbReference>
<dbReference type="Gene3D" id="3.30.465.10">
    <property type="match status" value="1"/>
</dbReference>
<sequence length="517" mass="56912">MDFLFDPALWAGLLTLIVLEVVLGIDNLVFVAILAKKLPASQQNRAVYTGLTMALFMRIGLLSIMSWLVSLTNPLFSVFGHPFSARDLILIAGGVFLLFKATMELHERLEARPHAENSGSARAGFWMVIAQILLLDAVFSLDSIITAVGMVDELAIMVTAVIVAMIVMIAASRPLTQFVNKHPTVVVLCLSFLLMIGFSLVAEGLGFHIPKGYLYAAIGFSIMIEAFNQVANRNSTKHLMRVPFRERTTHAIVRLMSSSKDEEAPTMAEQMAPQTHSFGDDERHMVEGVLTLADRSIKTIMTPRSDIAWLNLRKPMDELAEQIRTMPHGAFPVCDGTLENVVGYVKAKHMIREEMTTEKLRAIAETRPVITVPETITVIRLMRDIKKTRAPLVLVADEFGVIQGLATSHDILEAIAGDFPDEGDRAAMVASGENVWIADGTTDLMTVEQTVDVTGLVDHEGDYVTVAGLLLEHFGCMPKTGDTIVIRGLVFEVLQLERNRIASVRITKPLPEVEPAE</sequence>
<evidence type="ECO:0000256" key="10">
    <source>
        <dbReference type="SAM" id="Phobius"/>
    </source>
</evidence>
<dbReference type="EMBL" id="AP018786">
    <property type="protein sequence ID" value="BBF23947.1"/>
    <property type="molecule type" value="Genomic_DNA"/>
</dbReference>
<dbReference type="SUPFAM" id="SSF54631">
    <property type="entry name" value="CBS-domain pair"/>
    <property type="match status" value="1"/>
</dbReference>
<dbReference type="Pfam" id="PF03471">
    <property type="entry name" value="CorC_HlyC"/>
    <property type="match status" value="1"/>
</dbReference>
<evidence type="ECO:0000256" key="3">
    <source>
        <dbReference type="ARBA" id="ARBA00022475"/>
    </source>
</evidence>
<dbReference type="Pfam" id="PF03741">
    <property type="entry name" value="TerC"/>
    <property type="match status" value="1"/>
</dbReference>
<feature type="transmembrane region" description="Helical" evidence="10">
    <location>
        <begin position="213"/>
        <end position="231"/>
    </location>
</feature>
<dbReference type="InterPro" id="IPR046342">
    <property type="entry name" value="CBS_dom_sf"/>
</dbReference>
<protein>
    <submittedName>
        <fullName evidence="12">Membrane protein</fullName>
    </submittedName>
</protein>
<keyword evidence="13" id="KW-1185">Reference proteome</keyword>
<feature type="transmembrane region" description="Helical" evidence="10">
    <location>
        <begin position="154"/>
        <end position="172"/>
    </location>
</feature>
<dbReference type="GO" id="GO:0050660">
    <property type="term" value="F:flavin adenine dinucleotide binding"/>
    <property type="evidence" value="ECO:0007669"/>
    <property type="project" value="InterPro"/>
</dbReference>
<dbReference type="GO" id="GO:0005886">
    <property type="term" value="C:plasma membrane"/>
    <property type="evidence" value="ECO:0007669"/>
    <property type="project" value="UniProtKB-SubCell"/>
</dbReference>
<dbReference type="InterPro" id="IPR036318">
    <property type="entry name" value="FAD-bd_PCMH-like_sf"/>
</dbReference>
<feature type="domain" description="CBS" evidence="11">
    <location>
        <begin position="365"/>
        <end position="422"/>
    </location>
</feature>
<dbReference type="Pfam" id="PF00571">
    <property type="entry name" value="CBS"/>
    <property type="match status" value="1"/>
</dbReference>